<gene>
    <name evidence="2" type="ORF">MCOL2_18064</name>
</gene>
<dbReference type="CDD" id="cd00063">
    <property type="entry name" value="FN3"/>
    <property type="match status" value="1"/>
</dbReference>
<sequence length="183" mass="19840">MLSNRPHPNPPQGIRTAEFTDERILYEWNAEGGTITYRAYVDGANVPVEVSETSYLLEGLEPGTFHSIQVSAYDGYNEGAKSESYTQKTRQSAAILEPYKKGDTYLLGTGAIGEGITNCRIYKKGASTHFATGTMTDGDLKIYLGNNANIVVGNEYDVRVIDGNPNGEFIAGMPATFTVLPAT</sequence>
<dbReference type="Pfam" id="PF00041">
    <property type="entry name" value="fn3"/>
    <property type="match status" value="1"/>
</dbReference>
<dbReference type="Proteomes" id="UP000019241">
    <property type="component" value="Unassembled WGS sequence"/>
</dbReference>
<accession>W7DQK4</accession>
<dbReference type="EMBL" id="AODM01000066">
    <property type="protein sequence ID" value="EUJ47651.1"/>
    <property type="molecule type" value="Genomic_DNA"/>
</dbReference>
<dbReference type="PATRIC" id="fig|1265822.4.peg.3674"/>
<dbReference type="InterPro" id="IPR013783">
    <property type="entry name" value="Ig-like_fold"/>
</dbReference>
<proteinExistence type="predicted"/>
<evidence type="ECO:0000313" key="2">
    <source>
        <dbReference type="EMBL" id="EUJ47651.1"/>
    </source>
</evidence>
<organism evidence="2 3">
    <name type="scientific">Listeria fleischmannii FSL S10-1203</name>
    <dbReference type="NCBI Taxonomy" id="1265822"/>
    <lineage>
        <taxon>Bacteria</taxon>
        <taxon>Bacillati</taxon>
        <taxon>Bacillota</taxon>
        <taxon>Bacilli</taxon>
        <taxon>Bacillales</taxon>
        <taxon>Listeriaceae</taxon>
        <taxon>Listeria</taxon>
    </lineage>
</organism>
<reference evidence="2 3" key="1">
    <citation type="submission" date="2012-12" db="EMBL/GenBank/DDBJ databases">
        <title>Novel taxa of Listeriaceae from agricultural environments in the United States.</title>
        <authorList>
            <person name="den Bakker H.C."/>
            <person name="Allred A."/>
            <person name="Warchocki S."/>
            <person name="Wright E.M."/>
            <person name="Burrell A."/>
            <person name="Nightingale K.K."/>
            <person name="Kephart D."/>
            <person name="Wiedmann M."/>
        </authorList>
    </citation>
    <scope>NUCLEOTIDE SEQUENCE [LARGE SCALE GENOMIC DNA]</scope>
    <source>
        <strain evidence="2 3">FSL S10-1203</strain>
    </source>
</reference>
<protein>
    <submittedName>
        <fullName evidence="2">Cellulose-binding family II protein</fullName>
    </submittedName>
</protein>
<dbReference type="InterPro" id="IPR036116">
    <property type="entry name" value="FN3_sf"/>
</dbReference>
<dbReference type="RefSeq" id="WP_036064887.1">
    <property type="nucleotide sequence ID" value="NZ_AODM01000066.1"/>
</dbReference>
<dbReference type="SUPFAM" id="SSF49265">
    <property type="entry name" value="Fibronectin type III"/>
    <property type="match status" value="1"/>
</dbReference>
<dbReference type="AlphaFoldDB" id="W7DQK4"/>
<evidence type="ECO:0000259" key="1">
    <source>
        <dbReference type="PROSITE" id="PS50853"/>
    </source>
</evidence>
<dbReference type="SMART" id="SM00060">
    <property type="entry name" value="FN3"/>
    <property type="match status" value="1"/>
</dbReference>
<name>W7DQK4_9LIST</name>
<dbReference type="PROSITE" id="PS50853">
    <property type="entry name" value="FN3"/>
    <property type="match status" value="1"/>
</dbReference>
<comment type="caution">
    <text evidence="2">The sequence shown here is derived from an EMBL/GenBank/DDBJ whole genome shotgun (WGS) entry which is preliminary data.</text>
</comment>
<feature type="domain" description="Fibronectin type-III" evidence="1">
    <location>
        <begin position="10"/>
        <end position="92"/>
    </location>
</feature>
<evidence type="ECO:0000313" key="3">
    <source>
        <dbReference type="Proteomes" id="UP000019241"/>
    </source>
</evidence>
<dbReference type="Gene3D" id="2.60.40.10">
    <property type="entry name" value="Immunoglobulins"/>
    <property type="match status" value="1"/>
</dbReference>
<dbReference type="InterPro" id="IPR003961">
    <property type="entry name" value="FN3_dom"/>
</dbReference>